<sequence length="221" mass="23298">MSPFLSTLLFAGAATAQITTSFLWLKAIYGTDKLGFYGSVVSASNGHTTLALTYDNGTDVEALNLGNNEKTVTVGPTMVEAVSTGRAVANFTNAEDYTLLCEYATPPPAGVVTCTASYGPALARAIKCPRTARTTGTRLSTDIFTYSGRGSYSAGVETIVRTVIYGPYTRSRPDWCDQSSFLPASGYSNTDTVKKEDIGTYQVVITAGQEKLSATQSAAAS</sequence>
<comment type="caution">
    <text evidence="2">The sequence shown here is derived from an EMBL/GenBank/DDBJ whole genome shotgun (WGS) entry which is preliminary data.</text>
</comment>
<feature type="chain" id="PRO_5040429126" evidence="1">
    <location>
        <begin position="17"/>
        <end position="221"/>
    </location>
</feature>
<accession>A0A9P4HII6</accession>
<dbReference type="AlphaFoldDB" id="A0A9P4HII6"/>
<evidence type="ECO:0000313" key="2">
    <source>
        <dbReference type="EMBL" id="KAF2035198.1"/>
    </source>
</evidence>
<keyword evidence="1" id="KW-0732">Signal</keyword>
<dbReference type="Proteomes" id="UP000799777">
    <property type="component" value="Unassembled WGS sequence"/>
</dbReference>
<evidence type="ECO:0000256" key="1">
    <source>
        <dbReference type="SAM" id="SignalP"/>
    </source>
</evidence>
<feature type="signal peptide" evidence="1">
    <location>
        <begin position="1"/>
        <end position="16"/>
    </location>
</feature>
<gene>
    <name evidence="2" type="ORF">EK21DRAFT_42898</name>
</gene>
<reference evidence="2" key="1">
    <citation type="journal article" date="2020" name="Stud. Mycol.">
        <title>101 Dothideomycetes genomes: a test case for predicting lifestyles and emergence of pathogens.</title>
        <authorList>
            <person name="Haridas S."/>
            <person name="Albert R."/>
            <person name="Binder M."/>
            <person name="Bloem J."/>
            <person name="Labutti K."/>
            <person name="Salamov A."/>
            <person name="Andreopoulos B."/>
            <person name="Baker S."/>
            <person name="Barry K."/>
            <person name="Bills G."/>
            <person name="Bluhm B."/>
            <person name="Cannon C."/>
            <person name="Castanera R."/>
            <person name="Culley D."/>
            <person name="Daum C."/>
            <person name="Ezra D."/>
            <person name="Gonzalez J."/>
            <person name="Henrissat B."/>
            <person name="Kuo A."/>
            <person name="Liang C."/>
            <person name="Lipzen A."/>
            <person name="Lutzoni F."/>
            <person name="Magnuson J."/>
            <person name="Mondo S."/>
            <person name="Nolan M."/>
            <person name="Ohm R."/>
            <person name="Pangilinan J."/>
            <person name="Park H.-J."/>
            <person name="Ramirez L."/>
            <person name="Alfaro M."/>
            <person name="Sun H."/>
            <person name="Tritt A."/>
            <person name="Yoshinaga Y."/>
            <person name="Zwiers L.-H."/>
            <person name="Turgeon B."/>
            <person name="Goodwin S."/>
            <person name="Spatafora J."/>
            <person name="Crous P."/>
            <person name="Grigoriev I."/>
        </authorList>
    </citation>
    <scope>NUCLEOTIDE SEQUENCE</scope>
    <source>
        <strain evidence="2">CBS 110217</strain>
    </source>
</reference>
<keyword evidence="3" id="KW-1185">Reference proteome</keyword>
<protein>
    <submittedName>
        <fullName evidence="2">Uncharacterized protein</fullName>
    </submittedName>
</protein>
<dbReference type="OrthoDB" id="3776815at2759"/>
<feature type="non-terminal residue" evidence="2">
    <location>
        <position position="221"/>
    </location>
</feature>
<evidence type="ECO:0000313" key="3">
    <source>
        <dbReference type="Proteomes" id="UP000799777"/>
    </source>
</evidence>
<dbReference type="EMBL" id="ML978158">
    <property type="protein sequence ID" value="KAF2035198.1"/>
    <property type="molecule type" value="Genomic_DNA"/>
</dbReference>
<name>A0A9P4HII6_9PLEO</name>
<proteinExistence type="predicted"/>
<organism evidence="2 3">
    <name type="scientific">Setomelanomma holmii</name>
    <dbReference type="NCBI Taxonomy" id="210430"/>
    <lineage>
        <taxon>Eukaryota</taxon>
        <taxon>Fungi</taxon>
        <taxon>Dikarya</taxon>
        <taxon>Ascomycota</taxon>
        <taxon>Pezizomycotina</taxon>
        <taxon>Dothideomycetes</taxon>
        <taxon>Pleosporomycetidae</taxon>
        <taxon>Pleosporales</taxon>
        <taxon>Pleosporineae</taxon>
        <taxon>Phaeosphaeriaceae</taxon>
        <taxon>Setomelanomma</taxon>
    </lineage>
</organism>